<dbReference type="InterPro" id="IPR019366">
    <property type="entry name" value="Clusterin-associated_protein-1"/>
</dbReference>
<sequence>MRCLGYPRLISVENFKTPNFELVADCLYFMVRRYDPDIVVHEGIESEDDRVAFLKSVCGAMLARASIRLNPKKLYAADGHAVRELLKVATTLYDASRFSEGFDEDGGEGKEDDEAGLGGRPITSRLGDVKEARALASSITERGAKLHDLLRAEMTVRGSRESAIRFLEKMEGNLEEGEEQRHVEKSLAGIIEQTKEDVEKMKKQVDDFESDGAALTEKIARKTTDLERNKKRLANLQNVRPAFMDEYEKFEQDLVKQYTVYLERFRNLDYLEAELDSLNQAEKEKYLQSDRAMKTLQKKLREEELKLLRGDGDAGILGSDENAGSSGGKGLFGQRVERGGGLRDNSNGQGGGGRVKGKMGGGDSEESDSEDLSDEDLTHDTNDSDDVSEGDVSGSSDSSNIIENDSGSDSDDSSDGGGGGGDFQDDEDEDDLF</sequence>
<dbReference type="EMBL" id="BRYB01001067">
    <property type="protein sequence ID" value="GMI42438.1"/>
    <property type="molecule type" value="Genomic_DNA"/>
</dbReference>
<evidence type="ECO:0000256" key="1">
    <source>
        <dbReference type="ARBA" id="ARBA00004138"/>
    </source>
</evidence>
<organism evidence="9 10">
    <name type="scientific">Tetraparma gracilis</name>
    <dbReference type="NCBI Taxonomy" id="2962635"/>
    <lineage>
        <taxon>Eukaryota</taxon>
        <taxon>Sar</taxon>
        <taxon>Stramenopiles</taxon>
        <taxon>Ochrophyta</taxon>
        <taxon>Bolidophyceae</taxon>
        <taxon>Parmales</taxon>
        <taxon>Triparmaceae</taxon>
        <taxon>Tetraparma</taxon>
    </lineage>
</organism>
<keyword evidence="10" id="KW-1185">Reference proteome</keyword>
<keyword evidence="4 7" id="KW-0175">Coiled coil</keyword>
<evidence type="ECO:0000256" key="8">
    <source>
        <dbReference type="SAM" id="MobiDB-lite"/>
    </source>
</evidence>
<evidence type="ECO:0008006" key="11">
    <source>
        <dbReference type="Google" id="ProtNLM"/>
    </source>
</evidence>
<comment type="similarity">
    <text evidence="2">Belongs to the CLUAP1 family.</text>
</comment>
<name>A0ABQ6N7Y2_9STRA</name>
<evidence type="ECO:0000256" key="7">
    <source>
        <dbReference type="SAM" id="Coils"/>
    </source>
</evidence>
<comment type="subcellular location">
    <subcellularLocation>
        <location evidence="1">Cell projection</location>
        <location evidence="1">Cilium</location>
    </subcellularLocation>
</comment>
<keyword evidence="6" id="KW-0966">Cell projection</keyword>
<feature type="compositionally biased region" description="Acidic residues" evidence="8">
    <location>
        <begin position="423"/>
        <end position="433"/>
    </location>
</feature>
<feature type="compositionally biased region" description="Acidic residues" evidence="8">
    <location>
        <begin position="363"/>
        <end position="375"/>
    </location>
</feature>
<feature type="region of interest" description="Disordered" evidence="8">
    <location>
        <begin position="311"/>
        <end position="433"/>
    </location>
</feature>
<evidence type="ECO:0000313" key="9">
    <source>
        <dbReference type="EMBL" id="GMI42438.1"/>
    </source>
</evidence>
<evidence type="ECO:0000256" key="6">
    <source>
        <dbReference type="ARBA" id="ARBA00023273"/>
    </source>
</evidence>
<evidence type="ECO:0000256" key="3">
    <source>
        <dbReference type="ARBA" id="ARBA00022794"/>
    </source>
</evidence>
<keyword evidence="3" id="KW-0970">Cilium biogenesis/degradation</keyword>
<evidence type="ECO:0000256" key="2">
    <source>
        <dbReference type="ARBA" id="ARBA00008340"/>
    </source>
</evidence>
<feature type="compositionally biased region" description="Low complexity" evidence="8">
    <location>
        <begin position="390"/>
        <end position="405"/>
    </location>
</feature>
<dbReference type="Proteomes" id="UP001165060">
    <property type="component" value="Unassembled WGS sequence"/>
</dbReference>
<proteinExistence type="inferred from homology"/>
<feature type="coiled-coil region" evidence="7">
    <location>
        <begin position="191"/>
        <end position="239"/>
    </location>
</feature>
<feature type="compositionally biased region" description="Gly residues" evidence="8">
    <location>
        <begin position="348"/>
        <end position="362"/>
    </location>
</feature>
<keyword evidence="5" id="KW-0969">Cilium</keyword>
<accession>A0ABQ6N7Y2</accession>
<dbReference type="PANTHER" id="PTHR21547:SF0">
    <property type="entry name" value="CLUSTERIN-ASSOCIATED PROTEIN 1"/>
    <property type="match status" value="1"/>
</dbReference>
<evidence type="ECO:0000256" key="5">
    <source>
        <dbReference type="ARBA" id="ARBA00023069"/>
    </source>
</evidence>
<evidence type="ECO:0000256" key="4">
    <source>
        <dbReference type="ARBA" id="ARBA00023054"/>
    </source>
</evidence>
<gene>
    <name evidence="9" type="ORF">TeGR_g13547</name>
</gene>
<comment type="caution">
    <text evidence="9">The sequence shown here is derived from an EMBL/GenBank/DDBJ whole genome shotgun (WGS) entry which is preliminary data.</text>
</comment>
<dbReference type="Pfam" id="PF10234">
    <property type="entry name" value="Cluap1"/>
    <property type="match status" value="1"/>
</dbReference>
<dbReference type="PANTHER" id="PTHR21547">
    <property type="entry name" value="CLUSTERIN ASSOCIATED PROTEIN 1"/>
    <property type="match status" value="1"/>
</dbReference>
<reference evidence="9 10" key="1">
    <citation type="journal article" date="2023" name="Commun. Biol.">
        <title>Genome analysis of Parmales, the sister group of diatoms, reveals the evolutionary specialization of diatoms from phago-mixotrophs to photoautotrophs.</title>
        <authorList>
            <person name="Ban H."/>
            <person name="Sato S."/>
            <person name="Yoshikawa S."/>
            <person name="Yamada K."/>
            <person name="Nakamura Y."/>
            <person name="Ichinomiya M."/>
            <person name="Sato N."/>
            <person name="Blanc-Mathieu R."/>
            <person name="Endo H."/>
            <person name="Kuwata A."/>
            <person name="Ogata H."/>
        </authorList>
    </citation>
    <scope>NUCLEOTIDE SEQUENCE [LARGE SCALE GENOMIC DNA]</scope>
</reference>
<feature type="compositionally biased region" description="Acidic residues" evidence="8">
    <location>
        <begin position="101"/>
        <end position="115"/>
    </location>
</feature>
<evidence type="ECO:0000313" key="10">
    <source>
        <dbReference type="Proteomes" id="UP001165060"/>
    </source>
</evidence>
<feature type="region of interest" description="Disordered" evidence="8">
    <location>
        <begin position="100"/>
        <end position="123"/>
    </location>
</feature>
<protein>
    <recommendedName>
        <fullName evidence="11">Clusterin-associated protein 1</fullName>
    </recommendedName>
</protein>